<evidence type="ECO:0000313" key="2">
    <source>
        <dbReference type="Proteomes" id="UP000474567"/>
    </source>
</evidence>
<protein>
    <submittedName>
        <fullName evidence="1">Uncharacterized protein</fullName>
    </submittedName>
</protein>
<dbReference type="EMBL" id="CADCST010000174">
    <property type="protein sequence ID" value="CAA9203237.1"/>
    <property type="molecule type" value="Genomic_DNA"/>
</dbReference>
<accession>A0ABN7ER91</accession>
<sequence>MNNYFRLKKCAKFCKLVMEVSTDGKTNNYYWGAAKNHHIKSK</sequence>
<organism evidence="1 2">
    <name type="scientific">Flavobacterium collinsii</name>
    <dbReference type="NCBI Taxonomy" id="1114861"/>
    <lineage>
        <taxon>Bacteria</taxon>
        <taxon>Pseudomonadati</taxon>
        <taxon>Bacteroidota</taxon>
        <taxon>Flavobacteriia</taxon>
        <taxon>Flavobacteriales</taxon>
        <taxon>Flavobacteriaceae</taxon>
        <taxon>Flavobacterium</taxon>
    </lineage>
</organism>
<reference evidence="1 2" key="1">
    <citation type="submission" date="2020-02" db="EMBL/GenBank/DDBJ databases">
        <authorList>
            <person name="Criscuolo A."/>
        </authorList>
    </citation>
    <scope>NUCLEOTIDE SEQUENCE [LARGE SCALE GENOMIC DNA]</scope>
    <source>
        <strain evidence="1">CECT7796</strain>
    </source>
</reference>
<comment type="caution">
    <text evidence="1">The sequence shown here is derived from an EMBL/GenBank/DDBJ whole genome shotgun (WGS) entry which is preliminary data.</text>
</comment>
<name>A0ABN7ER91_9FLAO</name>
<dbReference type="Proteomes" id="UP000474567">
    <property type="component" value="Unassembled WGS sequence"/>
</dbReference>
<proteinExistence type="predicted"/>
<gene>
    <name evidence="1" type="ORF">FLACOL7796_04652</name>
</gene>
<evidence type="ECO:0000313" key="1">
    <source>
        <dbReference type="EMBL" id="CAA9203237.1"/>
    </source>
</evidence>
<keyword evidence="2" id="KW-1185">Reference proteome</keyword>